<reference evidence="2" key="1">
    <citation type="journal article" date="2007" name="PLoS Genet.">
        <title>Patterns and implications of gene gain and loss in the evolution of Prochlorococcus.</title>
        <authorList>
            <person name="Kettler G.C."/>
            <person name="Martiny A.C."/>
            <person name="Huang K."/>
            <person name="Zucker J."/>
            <person name="Coleman M.L."/>
            <person name="Rodrigue S."/>
            <person name="Chen F."/>
            <person name="Lapidus A."/>
            <person name="Ferriera S."/>
            <person name="Johnson J."/>
            <person name="Steglich C."/>
            <person name="Church G.M."/>
            <person name="Richardson P."/>
            <person name="Chisholm S.W."/>
        </authorList>
    </citation>
    <scope>NUCLEOTIDE SEQUENCE [LARGE SCALE GENOMIC DNA]</scope>
    <source>
        <strain evidence="2">NATL1A</strain>
    </source>
</reference>
<accession>A2C0L7</accession>
<dbReference type="InterPro" id="IPR052565">
    <property type="entry name" value="Glutaredoxin-like_YDR286C"/>
</dbReference>
<dbReference type="Gene3D" id="3.40.30.10">
    <property type="entry name" value="Glutaredoxin"/>
    <property type="match status" value="1"/>
</dbReference>
<dbReference type="EMBL" id="CP000553">
    <property type="protein sequence ID" value="ABM75027.1"/>
    <property type="molecule type" value="Genomic_DNA"/>
</dbReference>
<dbReference type="PANTHER" id="PTHR33558">
    <property type="entry name" value="GLUTAREDOXIN-LIKE PROTEIN C5ORF63 HOMOLOG"/>
    <property type="match status" value="1"/>
</dbReference>
<organism evidence="1 2">
    <name type="scientific">Prochlorococcus marinus (strain NATL1A)</name>
    <dbReference type="NCBI Taxonomy" id="167555"/>
    <lineage>
        <taxon>Bacteria</taxon>
        <taxon>Bacillati</taxon>
        <taxon>Cyanobacteriota</taxon>
        <taxon>Cyanophyceae</taxon>
        <taxon>Synechococcales</taxon>
        <taxon>Prochlorococcaceae</taxon>
        <taxon>Prochlorococcus</taxon>
    </lineage>
</organism>
<dbReference type="HOGENOM" id="CLU_113892_1_0_3"/>
<name>A2C0L7_PROM1</name>
<dbReference type="KEGG" id="pme:NATL1_04631"/>
<dbReference type="SUPFAM" id="SSF52833">
    <property type="entry name" value="Thioredoxin-like"/>
    <property type="match status" value="1"/>
</dbReference>
<dbReference type="EC" id="1.17.4.1" evidence="1"/>
<protein>
    <submittedName>
        <fullName evidence="1">Thioredoxin family protein</fullName>
        <ecNumber evidence="1">1.17.4.1</ecNumber>
    </submittedName>
</protein>
<dbReference type="Pfam" id="PF05768">
    <property type="entry name" value="Glrx-like"/>
    <property type="match status" value="1"/>
</dbReference>
<dbReference type="eggNOG" id="ENOG50345FK">
    <property type="taxonomic scope" value="Bacteria"/>
</dbReference>
<dbReference type="InterPro" id="IPR036249">
    <property type="entry name" value="Thioredoxin-like_sf"/>
</dbReference>
<dbReference type="InterPro" id="IPR008554">
    <property type="entry name" value="Glutaredoxin-like"/>
</dbReference>
<proteinExistence type="predicted"/>
<evidence type="ECO:0000313" key="2">
    <source>
        <dbReference type="Proteomes" id="UP000002592"/>
    </source>
</evidence>
<keyword evidence="1" id="KW-0560">Oxidoreductase</keyword>
<sequence>MNSEVLILYSRKGCCLCQTLEKKLSRICLDNLNPSIELTIVDIDSKTVSLDIQMKYTNEVPVIVLDSTRLLKKIELPRVSPRLKEDMLLSWIQKNLNILYKKV</sequence>
<dbReference type="AlphaFoldDB" id="A2C0L7"/>
<dbReference type="GO" id="GO:0004748">
    <property type="term" value="F:ribonucleoside-diphosphate reductase activity, thioredoxin disulfide as acceptor"/>
    <property type="evidence" value="ECO:0007669"/>
    <property type="project" value="UniProtKB-EC"/>
</dbReference>
<dbReference type="PANTHER" id="PTHR33558:SF1">
    <property type="entry name" value="GLUTAREDOXIN-LIKE PROTEIN C5ORF63 HOMOLOG"/>
    <property type="match status" value="1"/>
</dbReference>
<evidence type="ECO:0000313" key="1">
    <source>
        <dbReference type="EMBL" id="ABM75027.1"/>
    </source>
</evidence>
<dbReference type="Proteomes" id="UP000002592">
    <property type="component" value="Chromosome"/>
</dbReference>
<dbReference type="RefSeq" id="WP_011823214.1">
    <property type="nucleotide sequence ID" value="NC_008819.1"/>
</dbReference>
<gene>
    <name evidence="1" type="ordered locus">NATL1_04631</name>
</gene>